<dbReference type="RefSeq" id="WP_377398686.1">
    <property type="nucleotide sequence ID" value="NZ_JBHUEQ010000013.1"/>
</dbReference>
<dbReference type="InterPro" id="IPR001638">
    <property type="entry name" value="Solute-binding_3/MltF_N"/>
</dbReference>
<evidence type="ECO:0000259" key="4">
    <source>
        <dbReference type="SMART" id="SM00062"/>
    </source>
</evidence>
<feature type="signal peptide" evidence="3">
    <location>
        <begin position="1"/>
        <end position="32"/>
    </location>
</feature>
<comment type="subcellular location">
    <subcellularLocation>
        <location evidence="1">Periplasm</location>
    </subcellularLocation>
</comment>
<comment type="caution">
    <text evidence="5">The sequence shown here is derived from an EMBL/GenBank/DDBJ whole genome shotgun (WGS) entry which is preliminary data.</text>
</comment>
<dbReference type="EMBL" id="JBHUEQ010000013">
    <property type="protein sequence ID" value="MFD1745288.1"/>
    <property type="molecule type" value="Genomic_DNA"/>
</dbReference>
<proteinExistence type="predicted"/>
<dbReference type="SMART" id="SM00062">
    <property type="entry name" value="PBPb"/>
    <property type="match status" value="1"/>
</dbReference>
<keyword evidence="2 3" id="KW-0732">Signal</keyword>
<feature type="domain" description="Solute-binding protein family 3/N-terminal" evidence="4">
    <location>
        <begin position="59"/>
        <end position="290"/>
    </location>
</feature>
<evidence type="ECO:0000313" key="6">
    <source>
        <dbReference type="Proteomes" id="UP001597322"/>
    </source>
</evidence>
<feature type="chain" id="PRO_5046912391" evidence="3">
    <location>
        <begin position="33"/>
        <end position="292"/>
    </location>
</feature>
<evidence type="ECO:0000256" key="2">
    <source>
        <dbReference type="ARBA" id="ARBA00022729"/>
    </source>
</evidence>
<dbReference type="PANTHER" id="PTHR35936:SF35">
    <property type="entry name" value="L-CYSTINE-BINDING PROTEIN TCYJ"/>
    <property type="match status" value="1"/>
</dbReference>
<dbReference type="Proteomes" id="UP001597322">
    <property type="component" value="Unassembled WGS sequence"/>
</dbReference>
<name>A0ABW4M4D4_9HYPH</name>
<protein>
    <submittedName>
        <fullName evidence="5">Transporter substrate-binding domain-containing protein</fullName>
    </submittedName>
</protein>
<reference evidence="6" key="1">
    <citation type="journal article" date="2019" name="Int. J. Syst. Evol. Microbiol.">
        <title>The Global Catalogue of Microorganisms (GCM) 10K type strain sequencing project: providing services to taxonomists for standard genome sequencing and annotation.</title>
        <authorList>
            <consortium name="The Broad Institute Genomics Platform"/>
            <consortium name="The Broad Institute Genome Sequencing Center for Infectious Disease"/>
            <person name="Wu L."/>
            <person name="Ma J."/>
        </authorList>
    </citation>
    <scope>NUCLEOTIDE SEQUENCE [LARGE SCALE GENOMIC DNA]</scope>
    <source>
        <strain evidence="6">CG52</strain>
    </source>
</reference>
<dbReference type="PANTHER" id="PTHR35936">
    <property type="entry name" value="MEMBRANE-BOUND LYTIC MUREIN TRANSGLYCOSYLASE F"/>
    <property type="match status" value="1"/>
</dbReference>
<keyword evidence="6" id="KW-1185">Reference proteome</keyword>
<accession>A0ABW4M4D4</accession>
<evidence type="ECO:0000256" key="3">
    <source>
        <dbReference type="SAM" id="SignalP"/>
    </source>
</evidence>
<organism evidence="5 6">
    <name type="scientific">Rhizobium helianthi</name>
    <dbReference type="NCBI Taxonomy" id="1132695"/>
    <lineage>
        <taxon>Bacteria</taxon>
        <taxon>Pseudomonadati</taxon>
        <taxon>Pseudomonadota</taxon>
        <taxon>Alphaproteobacteria</taxon>
        <taxon>Hyphomicrobiales</taxon>
        <taxon>Rhizobiaceae</taxon>
        <taxon>Rhizobium/Agrobacterium group</taxon>
        <taxon>Rhizobium</taxon>
    </lineage>
</organism>
<gene>
    <name evidence="5" type="ORF">ACFSE1_07445</name>
</gene>
<sequence>MLLIQRIQGYLRFSISLISLAFLSFLAHTAQAAENAGSLLILADPNERLSKPDLSALPRLRILTTADFPPFNFVDQTNRLAGFHVDLAREICRELAIESKCQIQTVPFGDLQATLEAGNGEAVMAGIAVSPQLRQKFAFSHPYLMLPARFVTSRTADLSGPADMALAGKPVGVVAGTSHEKMLAAFFPKAKPAPFEDQAAMLTALKEGKVTAVFGDGLRLPFWVASAASEKCCRLFDGPYISERHLGEGFAVMTRKSASNALVAAVDFALSQLARKGKMQEIYLRYFPNGYY</sequence>
<evidence type="ECO:0000256" key="1">
    <source>
        <dbReference type="ARBA" id="ARBA00004418"/>
    </source>
</evidence>
<dbReference type="SUPFAM" id="SSF53850">
    <property type="entry name" value="Periplasmic binding protein-like II"/>
    <property type="match status" value="1"/>
</dbReference>
<dbReference type="Gene3D" id="3.40.190.10">
    <property type="entry name" value="Periplasmic binding protein-like II"/>
    <property type="match status" value="2"/>
</dbReference>
<evidence type="ECO:0000313" key="5">
    <source>
        <dbReference type="EMBL" id="MFD1745288.1"/>
    </source>
</evidence>
<dbReference type="Pfam" id="PF00497">
    <property type="entry name" value="SBP_bac_3"/>
    <property type="match status" value="1"/>
</dbReference>